<reference evidence="1" key="1">
    <citation type="submission" date="2014-09" db="EMBL/GenBank/DDBJ databases">
        <authorList>
            <person name="Magalhaes I.L.F."/>
            <person name="Oliveira U."/>
            <person name="Santos F.R."/>
            <person name="Vidigal T.H.D.A."/>
            <person name="Brescovit A.D."/>
            <person name="Santos A.J."/>
        </authorList>
    </citation>
    <scope>NUCLEOTIDE SEQUENCE</scope>
    <source>
        <tissue evidence="1">Shoot tissue taken approximately 20 cm above the soil surface</tissue>
    </source>
</reference>
<dbReference type="EMBL" id="GBRH01278401">
    <property type="protein sequence ID" value="JAD19494.1"/>
    <property type="molecule type" value="Transcribed_RNA"/>
</dbReference>
<protein>
    <submittedName>
        <fullName evidence="1">Uncharacterized protein</fullName>
    </submittedName>
</protein>
<proteinExistence type="predicted"/>
<accession>A0A0A8XZQ7</accession>
<dbReference type="AlphaFoldDB" id="A0A0A8XZQ7"/>
<name>A0A0A8XZQ7_ARUDO</name>
<organism evidence="1">
    <name type="scientific">Arundo donax</name>
    <name type="common">Giant reed</name>
    <name type="synonym">Donax arundinaceus</name>
    <dbReference type="NCBI Taxonomy" id="35708"/>
    <lineage>
        <taxon>Eukaryota</taxon>
        <taxon>Viridiplantae</taxon>
        <taxon>Streptophyta</taxon>
        <taxon>Embryophyta</taxon>
        <taxon>Tracheophyta</taxon>
        <taxon>Spermatophyta</taxon>
        <taxon>Magnoliopsida</taxon>
        <taxon>Liliopsida</taxon>
        <taxon>Poales</taxon>
        <taxon>Poaceae</taxon>
        <taxon>PACMAD clade</taxon>
        <taxon>Arundinoideae</taxon>
        <taxon>Arundineae</taxon>
        <taxon>Arundo</taxon>
    </lineage>
</organism>
<evidence type="ECO:0000313" key="1">
    <source>
        <dbReference type="EMBL" id="JAD19494.1"/>
    </source>
</evidence>
<reference evidence="1" key="2">
    <citation type="journal article" date="2015" name="Data Brief">
        <title>Shoot transcriptome of the giant reed, Arundo donax.</title>
        <authorList>
            <person name="Barrero R.A."/>
            <person name="Guerrero F.D."/>
            <person name="Moolhuijzen P."/>
            <person name="Goolsby J.A."/>
            <person name="Tidwell J."/>
            <person name="Bellgard S.E."/>
            <person name="Bellgard M.I."/>
        </authorList>
    </citation>
    <scope>NUCLEOTIDE SEQUENCE</scope>
    <source>
        <tissue evidence="1">Shoot tissue taken approximately 20 cm above the soil surface</tissue>
    </source>
</reference>
<sequence length="31" mass="3301">MPRIVAEKSLKLWNSLGPLVLAPPVSGLSLN</sequence>